<feature type="compositionally biased region" description="Low complexity" evidence="6">
    <location>
        <begin position="1426"/>
        <end position="1443"/>
    </location>
</feature>
<dbReference type="EMBL" id="CM008974">
    <property type="protein sequence ID" value="PNW73656.1"/>
    <property type="molecule type" value="Genomic_DNA"/>
</dbReference>
<feature type="binding site" evidence="5">
    <location>
        <position position="1194"/>
    </location>
    <ligand>
        <name>Zn(2+)</name>
        <dbReference type="ChEBI" id="CHEBI:29105"/>
        <label>1</label>
    </ligand>
</feature>
<evidence type="ECO:0000256" key="1">
    <source>
        <dbReference type="ARBA" id="ARBA00022723"/>
    </source>
</evidence>
<feature type="compositionally biased region" description="Basic and acidic residues" evidence="6">
    <location>
        <begin position="686"/>
        <end position="696"/>
    </location>
</feature>
<feature type="compositionally biased region" description="Low complexity" evidence="6">
    <location>
        <begin position="1133"/>
        <end position="1143"/>
    </location>
</feature>
<feature type="active site" description="Proton donor" evidence="3">
    <location>
        <position position="978"/>
    </location>
</feature>
<evidence type="ECO:0008006" key="12">
    <source>
        <dbReference type="Google" id="ProtNLM"/>
    </source>
</evidence>
<dbReference type="Pfam" id="PF00233">
    <property type="entry name" value="PDEase_I"/>
    <property type="match status" value="1"/>
</dbReference>
<name>A0A2K3CZD9_CHLRE</name>
<feature type="binding site" evidence="5">
    <location>
        <position position="1019"/>
    </location>
    <ligand>
        <name>Zn(2+)</name>
        <dbReference type="ChEBI" id="CHEBI:29105"/>
        <label>1</label>
    </ligand>
</feature>
<feature type="region of interest" description="Disordered" evidence="6">
    <location>
        <begin position="642"/>
        <end position="663"/>
    </location>
</feature>
<evidence type="ECO:0000256" key="2">
    <source>
        <dbReference type="ARBA" id="ARBA00022801"/>
    </source>
</evidence>
<dbReference type="InterPro" id="IPR006189">
    <property type="entry name" value="CHASE_dom"/>
</dbReference>
<feature type="region of interest" description="Disordered" evidence="6">
    <location>
        <begin position="1133"/>
        <end position="1159"/>
    </location>
</feature>
<dbReference type="GeneID" id="5719073"/>
<evidence type="ECO:0000313" key="10">
    <source>
        <dbReference type="EMBL" id="PNW73656.1"/>
    </source>
</evidence>
<evidence type="ECO:0000256" key="6">
    <source>
        <dbReference type="SAM" id="MobiDB-lite"/>
    </source>
</evidence>
<keyword evidence="7" id="KW-0472">Membrane</keyword>
<dbReference type="PRINTS" id="PR00387">
    <property type="entry name" value="PDIESTERASE1"/>
</dbReference>
<dbReference type="InParanoid" id="A0A2K3CZD9"/>
<keyword evidence="7" id="KW-1133">Transmembrane helix</keyword>
<feature type="binding site" evidence="5">
    <location>
        <position position="1020"/>
    </location>
    <ligand>
        <name>Zn(2+)</name>
        <dbReference type="ChEBI" id="CHEBI:29105"/>
        <label>2</label>
    </ligand>
</feature>
<dbReference type="PROSITE" id="PS50839">
    <property type="entry name" value="CHASE"/>
    <property type="match status" value="1"/>
</dbReference>
<dbReference type="SMART" id="SM01079">
    <property type="entry name" value="CHASE"/>
    <property type="match status" value="1"/>
</dbReference>
<dbReference type="InterPro" id="IPR023088">
    <property type="entry name" value="PDEase"/>
</dbReference>
<feature type="binding site" evidence="4">
    <location>
        <position position="1020"/>
    </location>
    <ligand>
        <name>AMP</name>
        <dbReference type="ChEBI" id="CHEBI:456215"/>
    </ligand>
</feature>
<dbReference type="PROSITE" id="PS51845">
    <property type="entry name" value="PDEASE_I_2"/>
    <property type="match status" value="1"/>
</dbReference>
<feature type="compositionally biased region" description="Gly residues" evidence="6">
    <location>
        <begin position="1144"/>
        <end position="1159"/>
    </location>
</feature>
<evidence type="ECO:0000256" key="4">
    <source>
        <dbReference type="PIRSR" id="PIRSR623088-2"/>
    </source>
</evidence>
<feature type="binding site" evidence="5">
    <location>
        <position position="982"/>
    </location>
    <ligand>
        <name>Zn(2+)</name>
        <dbReference type="ChEBI" id="CHEBI:29105"/>
        <label>1</label>
    </ligand>
</feature>
<dbReference type="PANTHER" id="PTHR11347">
    <property type="entry name" value="CYCLIC NUCLEOTIDE PHOSPHODIESTERASE"/>
    <property type="match status" value="1"/>
</dbReference>
<feature type="domain" description="PDEase" evidence="9">
    <location>
        <begin position="900"/>
        <end position="1288"/>
    </location>
</feature>
<accession>A0A2K3CZD9</accession>
<feature type="region of interest" description="Disordered" evidence="6">
    <location>
        <begin position="733"/>
        <end position="766"/>
    </location>
</feature>
<dbReference type="Gene3D" id="1.10.1300.10">
    <property type="entry name" value="3'5'-cyclic nucleotide phosphodiesterase, catalytic domain"/>
    <property type="match status" value="1"/>
</dbReference>
<keyword evidence="1 5" id="KW-0479">Metal-binding</keyword>
<feature type="transmembrane region" description="Helical" evidence="7">
    <location>
        <begin position="238"/>
        <end position="262"/>
    </location>
</feature>
<evidence type="ECO:0000259" key="9">
    <source>
        <dbReference type="PROSITE" id="PS51845"/>
    </source>
</evidence>
<dbReference type="GO" id="GO:0141162">
    <property type="term" value="P:negative regulation of cAMP/PKA signal transduction"/>
    <property type="evidence" value="ECO:0000318"/>
    <property type="project" value="GO_Central"/>
</dbReference>
<feature type="compositionally biased region" description="Gly residues" evidence="6">
    <location>
        <begin position="733"/>
        <end position="756"/>
    </location>
</feature>
<reference evidence="10 11" key="1">
    <citation type="journal article" date="2007" name="Science">
        <title>The Chlamydomonas genome reveals the evolution of key animal and plant functions.</title>
        <authorList>
            <person name="Merchant S.S."/>
            <person name="Prochnik S.E."/>
            <person name="Vallon O."/>
            <person name="Harris E.H."/>
            <person name="Karpowicz S.J."/>
            <person name="Witman G.B."/>
            <person name="Terry A."/>
            <person name="Salamov A."/>
            <person name="Fritz-Laylin L.K."/>
            <person name="Marechal-Drouard L."/>
            <person name="Marshall W.F."/>
            <person name="Qu L.H."/>
            <person name="Nelson D.R."/>
            <person name="Sanderfoot A.A."/>
            <person name="Spalding M.H."/>
            <person name="Kapitonov V.V."/>
            <person name="Ren Q."/>
            <person name="Ferris P."/>
            <person name="Lindquist E."/>
            <person name="Shapiro H."/>
            <person name="Lucas S.M."/>
            <person name="Grimwood J."/>
            <person name="Schmutz J."/>
            <person name="Cardol P."/>
            <person name="Cerutti H."/>
            <person name="Chanfreau G."/>
            <person name="Chen C.L."/>
            <person name="Cognat V."/>
            <person name="Croft M.T."/>
            <person name="Dent R."/>
            <person name="Dutcher S."/>
            <person name="Fernandez E."/>
            <person name="Fukuzawa H."/>
            <person name="Gonzalez-Ballester D."/>
            <person name="Gonzalez-Halphen D."/>
            <person name="Hallmann A."/>
            <person name="Hanikenne M."/>
            <person name="Hippler M."/>
            <person name="Inwood W."/>
            <person name="Jabbari K."/>
            <person name="Kalanon M."/>
            <person name="Kuras R."/>
            <person name="Lefebvre P.A."/>
            <person name="Lemaire S.D."/>
            <person name="Lobanov A.V."/>
            <person name="Lohr M."/>
            <person name="Manuell A."/>
            <person name="Meier I."/>
            <person name="Mets L."/>
            <person name="Mittag M."/>
            <person name="Mittelmeier T."/>
            <person name="Moroney J.V."/>
            <person name="Moseley J."/>
            <person name="Napoli C."/>
            <person name="Nedelcu A.M."/>
            <person name="Niyogi K."/>
            <person name="Novoselov S.V."/>
            <person name="Paulsen I.T."/>
            <person name="Pazour G."/>
            <person name="Purton S."/>
            <person name="Ral J.P."/>
            <person name="Riano-Pachon D.M."/>
            <person name="Riekhof W."/>
            <person name="Rymarquis L."/>
            <person name="Schroda M."/>
            <person name="Stern D."/>
            <person name="Umen J."/>
            <person name="Willows R."/>
            <person name="Wilson N."/>
            <person name="Zimmer S.L."/>
            <person name="Allmer J."/>
            <person name="Balk J."/>
            <person name="Bisova K."/>
            <person name="Chen C.J."/>
            <person name="Elias M."/>
            <person name="Gendler K."/>
            <person name="Hauser C."/>
            <person name="Lamb M.R."/>
            <person name="Ledford H."/>
            <person name="Long J.C."/>
            <person name="Minagawa J."/>
            <person name="Page M.D."/>
            <person name="Pan J."/>
            <person name="Pootakham W."/>
            <person name="Roje S."/>
            <person name="Rose A."/>
            <person name="Stahlberg E."/>
            <person name="Terauchi A.M."/>
            <person name="Yang P."/>
            <person name="Ball S."/>
            <person name="Bowler C."/>
            <person name="Dieckmann C.L."/>
            <person name="Gladyshev V.N."/>
            <person name="Green P."/>
            <person name="Jorgensen R."/>
            <person name="Mayfield S."/>
            <person name="Mueller-Roeber B."/>
            <person name="Rajamani S."/>
            <person name="Sayre R.T."/>
            <person name="Brokstein P."/>
            <person name="Dubchak I."/>
            <person name="Goodstein D."/>
            <person name="Hornick L."/>
            <person name="Huang Y.W."/>
            <person name="Jhaveri J."/>
            <person name="Luo Y."/>
            <person name="Martinez D."/>
            <person name="Ngau W.C."/>
            <person name="Otillar B."/>
            <person name="Poliakov A."/>
            <person name="Porter A."/>
            <person name="Szajkowski L."/>
            <person name="Werner G."/>
            <person name="Zhou K."/>
            <person name="Grigoriev I.V."/>
            <person name="Rokhsar D.S."/>
            <person name="Grossman A.R."/>
        </authorList>
    </citation>
    <scope>NUCLEOTIDE SEQUENCE [LARGE SCALE GENOMIC DNA]</scope>
    <source>
        <strain evidence="11">CC-503</strain>
    </source>
</reference>
<proteinExistence type="predicted"/>
<feature type="domain" description="CHASE" evidence="8">
    <location>
        <begin position="59"/>
        <end position="192"/>
    </location>
</feature>
<dbReference type="SUPFAM" id="SSF109604">
    <property type="entry name" value="HD-domain/PDEase-like"/>
    <property type="match status" value="1"/>
</dbReference>
<feature type="compositionally biased region" description="Gly residues" evidence="6">
    <location>
        <begin position="1298"/>
        <end position="1307"/>
    </location>
</feature>
<evidence type="ECO:0000256" key="5">
    <source>
        <dbReference type="PIRSR" id="PIRSR623088-3"/>
    </source>
</evidence>
<evidence type="ECO:0000313" key="11">
    <source>
        <dbReference type="Proteomes" id="UP000006906"/>
    </source>
</evidence>
<feature type="compositionally biased region" description="Pro residues" evidence="6">
    <location>
        <begin position="1313"/>
        <end position="1326"/>
    </location>
</feature>
<dbReference type="GO" id="GO:0004115">
    <property type="term" value="F:3',5'-cyclic-AMP phosphodiesterase activity"/>
    <property type="evidence" value="ECO:0000318"/>
    <property type="project" value="GO_Central"/>
</dbReference>
<evidence type="ECO:0000256" key="3">
    <source>
        <dbReference type="PIRSR" id="PIRSR623088-1"/>
    </source>
</evidence>
<keyword evidence="11" id="KW-1185">Reference proteome</keyword>
<organism evidence="10 11">
    <name type="scientific">Chlamydomonas reinhardtii</name>
    <name type="common">Chlamydomonas smithii</name>
    <dbReference type="NCBI Taxonomy" id="3055"/>
    <lineage>
        <taxon>Eukaryota</taxon>
        <taxon>Viridiplantae</taxon>
        <taxon>Chlorophyta</taxon>
        <taxon>core chlorophytes</taxon>
        <taxon>Chlorophyceae</taxon>
        <taxon>CS clade</taxon>
        <taxon>Chlamydomonadales</taxon>
        <taxon>Chlamydomonadaceae</taxon>
        <taxon>Chlamydomonas</taxon>
    </lineage>
</organism>
<keyword evidence="2" id="KW-0378">Hydrolase</keyword>
<gene>
    <name evidence="10" type="ORF">CHLRE_13g567400v5</name>
</gene>
<protein>
    <recommendedName>
        <fullName evidence="12">Phosphodiesterase</fullName>
    </recommendedName>
</protein>
<dbReference type="GO" id="GO:0046872">
    <property type="term" value="F:metal ion binding"/>
    <property type="evidence" value="ECO:0007669"/>
    <property type="project" value="UniProtKB-KW"/>
</dbReference>
<feature type="region of interest" description="Disordered" evidence="6">
    <location>
        <begin position="686"/>
        <end position="712"/>
    </location>
</feature>
<feature type="region of interest" description="Disordered" evidence="6">
    <location>
        <begin position="1287"/>
        <end position="1339"/>
    </location>
</feature>
<feature type="region of interest" description="Disordered" evidence="6">
    <location>
        <begin position="1410"/>
        <end position="1443"/>
    </location>
</feature>
<dbReference type="Gramene" id="PNW73656">
    <property type="protein sequence ID" value="PNW73656"/>
    <property type="gene ID" value="CHLRE_13g567400v5"/>
</dbReference>
<evidence type="ECO:0000256" key="7">
    <source>
        <dbReference type="SAM" id="Phobius"/>
    </source>
</evidence>
<feature type="region of interest" description="Disordered" evidence="6">
    <location>
        <begin position="362"/>
        <end position="385"/>
    </location>
</feature>
<keyword evidence="7" id="KW-0812">Transmembrane</keyword>
<feature type="region of interest" description="Disordered" evidence="6">
    <location>
        <begin position="1369"/>
        <end position="1390"/>
    </location>
</feature>
<dbReference type="OrthoDB" id="546632at2759"/>
<feature type="compositionally biased region" description="Gly residues" evidence="6">
    <location>
        <begin position="1328"/>
        <end position="1339"/>
    </location>
</feature>
<dbReference type="Proteomes" id="UP000006906">
    <property type="component" value="Chromosome 13"/>
</dbReference>
<feature type="compositionally biased region" description="Gly residues" evidence="6">
    <location>
        <begin position="697"/>
        <end position="708"/>
    </location>
</feature>
<dbReference type="GO" id="GO:0007165">
    <property type="term" value="P:signal transduction"/>
    <property type="evidence" value="ECO:0007669"/>
    <property type="project" value="InterPro"/>
</dbReference>
<feature type="binding site" evidence="4">
    <location>
        <position position="1245"/>
    </location>
    <ligand>
        <name>AMP</name>
        <dbReference type="ChEBI" id="CHEBI:456215"/>
    </ligand>
</feature>
<dbReference type="GO" id="GO:0047555">
    <property type="term" value="F:3',5'-cyclic-GMP phosphodiesterase activity"/>
    <property type="evidence" value="ECO:0000318"/>
    <property type="project" value="GO_Central"/>
</dbReference>
<dbReference type="InterPro" id="IPR036971">
    <property type="entry name" value="PDEase_catalytic_dom_sf"/>
</dbReference>
<sequence>MWLEQELSIAIAPVLTLSAMVVHRPQYADVVDTFTGLAPALLNFSKVASGCIRALQLIPHGVIDLVYPVAGNVGARGLNLLNSSATNRQALLGAVQDRTIAVAGPLKIAQGGIGIAVRMPIFVPDVGANENFGIPFSWSNCGPLCDYDSANRTALWGLAAGLIDLGAIIRSNNSKLHSLSDLGYSYEVEARDSVGPEDLRIVARSASRPVSSVEAGIHLPKAVWVVRVAPTHGWARPWYAPMLAGVVVLAVLGSALLFIVLVSRRRHQLLLEALLPKEMIRDMNVNEAASLGARIQRPDTPADLLMKMMGELLQGRVPDLRDVVFIRTALLRNADVYQPLNLRGRLKEANFDSDVVQALMRQLGGGGTHGPGSDQYTTGGGGSSDEPLGMLDVDSCARVGIQLGPGRCSVLGDDCGGMRWSSNGGGAYSRGWAGAFANFGRGSGAAAAAAAAAAAQPQPQANYDTLSGALTQLLSPQMMMPPPPVAAAAPVDAPLAAVAAAMEQEQQQPPSPIAPSPAITFLGLAATAATTAAPSSVAPGGGPLALLSLSPAAFTTTRLFGTHSQWPLDESVHDGGNSLKSLSGAATVAAAAAGGGTYPSGSFATGGGHAASFANSPGGSGAVGSGGGGSGGGNLRALAAERERGGGGDAANSTAAGGGAAGSSRVAGSAMSMLARVASAAIPHFGFRDRDRDRDGGGGGGGGGGGHQLHGRSATAGSVLEVLSASNMCLEGGGGGLDETTGGRTGGITNGGGGGRSTKAAAGASGAMTSGQLPMLLLPPPAAGTVPDGLLGGGATVAGGAASGAFSRHMSRDGHAVGAGGGGGATRRLSGLLTGGGAGPGGVAPGSGNLRLQGLTAAGSGSLSPVAAHVAAASGGRPGSAAQHTAVALSPAVLNAPPPVPAPPPPIIEEVEQVLAGVDSWTFDAWKLAEVTQGHALSALAFYLMHREGLIAKFQIKPAVLARLLRALEAGYQPNPYHNATHAADVLQTLHVVIHGAGLHVHYLDRLGLLAAYFAAIVHDHNHPGLTNDFLITTNDMLAIRYNDKSPLENHHTASCFGLMALQPELDALAPLSQTEKSGFRKQVIEMVMGTDMKQHFGIMAHFNTVHRLASYSAQQAAQQVATAAAAARRTGGGMATTSASGAAAGGRSSGGGGSKGGCSPGDSLQLVCSETAPKPLDDKERMLSLQIALKVADIGHLGESLAVHKRWLAGLEEEFFNQGDRERDLGIPISPLFDRAKQGVSKSQVGFYDFVGLPLVHAMAGAFPGAKPLKACFERNYEHWKVVEAQQQASKKADTPGAGGGGGGGAAAQQAAPPPQPPQQLPAPGPASGGAGGVAAGGSGPSAAAAAAAAAASVMPASARAAAALGSAGPANGTAAAAAGVPVPAGPTAAAPATAAVAAPVAAVAAAAAQPAPRKQQSRSRLAVAATAATAATAAGAPPTGP</sequence>
<dbReference type="KEGG" id="cre:CHLRE_13g567400v5"/>
<feature type="compositionally biased region" description="Low complexity" evidence="6">
    <location>
        <begin position="757"/>
        <end position="766"/>
    </location>
</feature>
<dbReference type="RefSeq" id="XP_042917283.1">
    <property type="nucleotide sequence ID" value="XM_043069308.1"/>
</dbReference>
<evidence type="ECO:0000259" key="8">
    <source>
        <dbReference type="PROSITE" id="PS50839"/>
    </source>
</evidence>
<feature type="binding site" evidence="4">
    <location>
        <begin position="978"/>
        <end position="982"/>
    </location>
    <ligand>
        <name>AMP</name>
        <dbReference type="ChEBI" id="CHEBI:456215"/>
    </ligand>
</feature>
<dbReference type="InterPro" id="IPR002073">
    <property type="entry name" value="PDEase_catalytic_dom"/>
</dbReference>
<feature type="binding site" evidence="5">
    <location>
        <position position="1020"/>
    </location>
    <ligand>
        <name>Zn(2+)</name>
        <dbReference type="ChEBI" id="CHEBI:29105"/>
        <label>1</label>
    </ligand>
</feature>
<feature type="binding site" evidence="4">
    <location>
        <position position="1194"/>
    </location>
    <ligand>
        <name>AMP</name>
        <dbReference type="ChEBI" id="CHEBI:456215"/>
    </ligand>
</feature>